<gene>
    <name evidence="2" type="ORF">SPIL2461_LOCUS18703</name>
</gene>
<dbReference type="Pfam" id="PF08795">
    <property type="entry name" value="DUF1796"/>
    <property type="match status" value="1"/>
</dbReference>
<organism evidence="2 3">
    <name type="scientific">Symbiodinium pilosum</name>
    <name type="common">Dinoflagellate</name>
    <dbReference type="NCBI Taxonomy" id="2952"/>
    <lineage>
        <taxon>Eukaryota</taxon>
        <taxon>Sar</taxon>
        <taxon>Alveolata</taxon>
        <taxon>Dinophyceae</taxon>
        <taxon>Suessiales</taxon>
        <taxon>Symbiodiniaceae</taxon>
        <taxon>Symbiodinium</taxon>
    </lineage>
</organism>
<evidence type="ECO:0000256" key="1">
    <source>
        <dbReference type="SAM" id="MobiDB-lite"/>
    </source>
</evidence>
<feature type="region of interest" description="Disordered" evidence="1">
    <location>
        <begin position="261"/>
        <end position="284"/>
    </location>
</feature>
<comment type="caution">
    <text evidence="2">The sequence shown here is derived from an EMBL/GenBank/DDBJ whole genome shotgun (WGS) entry which is preliminary data.</text>
</comment>
<name>A0A812WJS4_SYMPI</name>
<evidence type="ECO:0000313" key="3">
    <source>
        <dbReference type="Proteomes" id="UP000649617"/>
    </source>
</evidence>
<dbReference type="InterPro" id="IPR029071">
    <property type="entry name" value="Ubiquitin-like_domsf"/>
</dbReference>
<dbReference type="OrthoDB" id="433246at2759"/>
<dbReference type="SUPFAM" id="SSF54236">
    <property type="entry name" value="Ubiquitin-like"/>
    <property type="match status" value="1"/>
</dbReference>
<evidence type="ECO:0000313" key="2">
    <source>
        <dbReference type="EMBL" id="CAE7675187.1"/>
    </source>
</evidence>
<keyword evidence="3" id="KW-1185">Reference proteome</keyword>
<reference evidence="2" key="1">
    <citation type="submission" date="2021-02" db="EMBL/GenBank/DDBJ databases">
        <authorList>
            <person name="Dougan E. K."/>
            <person name="Rhodes N."/>
            <person name="Thang M."/>
            <person name="Chan C."/>
        </authorList>
    </citation>
    <scope>NUCLEOTIDE SEQUENCE</scope>
</reference>
<dbReference type="AlphaFoldDB" id="A0A812WJS4"/>
<proteinExistence type="predicted"/>
<dbReference type="InterPro" id="IPR014903">
    <property type="entry name" value="DUF1796"/>
</dbReference>
<dbReference type="EMBL" id="CAJNIZ010044001">
    <property type="protein sequence ID" value="CAE7675187.1"/>
    <property type="molecule type" value="Genomic_DNA"/>
</dbReference>
<evidence type="ECO:0008006" key="4">
    <source>
        <dbReference type="Google" id="ProtNLM"/>
    </source>
</evidence>
<dbReference type="Proteomes" id="UP000649617">
    <property type="component" value="Unassembled WGS sequence"/>
</dbReference>
<accession>A0A812WJS4</accession>
<protein>
    <recommendedName>
        <fullName evidence="4">Ubiquitin-like domain-containing protein</fullName>
    </recommendedName>
</protein>
<sequence length="614" mass="68229">MDDLPFVSMLRICKISGQELPTLNIQNISDIRDLKRELRDRHSFPVCLQQLLHKGISLDDLTKLELLQDGSRLDDSAPPDSLDASIHLQLVLSTASTDAELEETTAQKTDPEHGWVLVSEAIRGRSSCAQRNMEDHVRREGQSIDSIKCQQRVAASKSLRFDPLEQLGTPRPLAAIAAKSSFALSSHRKLLLDQAADVVPCTEYQILNAPGNSHVNLAAVARAVSIPFGPPGTPVNARSPAHNRSEVHAQSMWVVQREVSSPTRRSPEGTPVHHARTLPANLGVDDKGTGLMATRFGGEQESDMLEKLGDKYKDAPVADPETARVQLVSLGSYCGPKLSFQKMGRGAETLPFDWIRTRMSGILRFLRSNFEGFYDFTTQQRVPETGSMMVMFRGYHHSFWHDDPTEPKMHERYNRRIARLFDINSVVARSITSSAVKTDDWVRPVLFVRSIVSNEEVLQIPELMVELRKHFGQSARLLMVLESQRRFNGPAIVMEEPGVYLYYLSCDVHTKDHPDNAMPYARPTQHALDWCIGREPTCEIRRMHTLQDAFAISDPYPGGMQGMGGLIAFEESTPETSPAGNENAMPMQDVGNASDPGAKVMFHAQTANAVAACS</sequence>